<dbReference type="PROSITE" id="PS51841">
    <property type="entry name" value="LTD"/>
    <property type="match status" value="1"/>
</dbReference>
<dbReference type="InterPro" id="IPR036415">
    <property type="entry name" value="Lamin_tail_dom_sf"/>
</dbReference>
<keyword evidence="3" id="KW-0378">Hydrolase</keyword>
<dbReference type="InterPro" id="IPR017946">
    <property type="entry name" value="PLC-like_Pdiesterase_TIM-brl"/>
</dbReference>
<feature type="domain" description="LTD" evidence="2">
    <location>
        <begin position="295"/>
        <end position="406"/>
    </location>
</feature>
<dbReference type="EMBL" id="JADBEM010000001">
    <property type="protein sequence ID" value="MBE1607558.1"/>
    <property type="molecule type" value="Genomic_DNA"/>
</dbReference>
<dbReference type="PROSITE" id="PS51704">
    <property type="entry name" value="GP_PDE"/>
    <property type="match status" value="1"/>
</dbReference>
<name>A0A927MZI5_9ACTN</name>
<dbReference type="SUPFAM" id="SSF74853">
    <property type="entry name" value="Lamin A/C globular tail domain"/>
    <property type="match status" value="1"/>
</dbReference>
<comment type="caution">
    <text evidence="3">The sequence shown here is derived from an EMBL/GenBank/DDBJ whole genome shotgun (WGS) entry which is preliminary data.</text>
</comment>
<dbReference type="PANTHER" id="PTHR46211:SF1">
    <property type="entry name" value="GLYCEROPHOSPHODIESTER PHOSPHODIESTERASE, CYTOPLASMIC"/>
    <property type="match status" value="1"/>
</dbReference>
<dbReference type="Pfam" id="PF00932">
    <property type="entry name" value="LTD"/>
    <property type="match status" value="1"/>
</dbReference>
<dbReference type="RefSeq" id="WP_192751486.1">
    <property type="nucleotide sequence ID" value="NZ_BAABJL010000207.1"/>
</dbReference>
<gene>
    <name evidence="3" type="ORF">HEB94_004406</name>
</gene>
<evidence type="ECO:0000313" key="3">
    <source>
        <dbReference type="EMBL" id="MBE1607558.1"/>
    </source>
</evidence>
<dbReference type="Proteomes" id="UP000638648">
    <property type="component" value="Unassembled WGS sequence"/>
</dbReference>
<evidence type="ECO:0000259" key="2">
    <source>
        <dbReference type="PROSITE" id="PS51841"/>
    </source>
</evidence>
<dbReference type="AlphaFoldDB" id="A0A927MZI5"/>
<dbReference type="GO" id="GO:0006629">
    <property type="term" value="P:lipid metabolic process"/>
    <property type="evidence" value="ECO:0007669"/>
    <property type="project" value="InterPro"/>
</dbReference>
<dbReference type="InterPro" id="IPR001322">
    <property type="entry name" value="Lamin_tail_dom"/>
</dbReference>
<sequence length="406" mass="42701">MLDQSAAAQATQSAREGRRDVIVVGHRGASGVAPENTVAAIREAARQGADYAEVDVVLSKDGVPVLVHDNTLARTTNAREVFPDRAPWTVGDFTLAELRTLDAGSWFDESFAGERVPTFREALEAFDQYGIGVWLELKGAGRHPDFAPAVAEVPRTTPGGWLTAPDRERRFVATSFDWETLATFADLIDHAVPIGGIAEAVPDDAKLRELSGWMDFFIPHYRRLAQGDIVRIRAAGLRPAFWTPNDPVAVASLVAQGADALIQNYPALARAVVDGLPPVPGPASVVVERLAGGSGGGSGADSAAGATSVAAAETSRYVVLRNISDAAVDVGGWYLRDDPGYRLPIGAGYTIPAGGALSVHVGPGTNAPDCYHSDPPVVDFSRGRNSVALHRADGVVVDVAGDEPTA</sequence>
<dbReference type="Pfam" id="PF03009">
    <property type="entry name" value="GDPD"/>
    <property type="match status" value="1"/>
</dbReference>
<dbReference type="Gene3D" id="3.20.20.190">
    <property type="entry name" value="Phosphatidylinositol (PI) phosphodiesterase"/>
    <property type="match status" value="1"/>
</dbReference>
<dbReference type="Gene3D" id="2.60.40.1260">
    <property type="entry name" value="Lamin Tail domain"/>
    <property type="match status" value="1"/>
</dbReference>
<accession>A0A927MZI5</accession>
<organism evidence="3 4">
    <name type="scientific">Actinopolymorpha pittospori</name>
    <dbReference type="NCBI Taxonomy" id="648752"/>
    <lineage>
        <taxon>Bacteria</taxon>
        <taxon>Bacillati</taxon>
        <taxon>Actinomycetota</taxon>
        <taxon>Actinomycetes</taxon>
        <taxon>Propionibacteriales</taxon>
        <taxon>Actinopolymorphaceae</taxon>
        <taxon>Actinopolymorpha</taxon>
    </lineage>
</organism>
<protein>
    <submittedName>
        <fullName evidence="3">Glycerophosphoryl diester phosphodiesterase</fullName>
        <ecNumber evidence="3">3.1.4.46</ecNumber>
    </submittedName>
</protein>
<evidence type="ECO:0000313" key="4">
    <source>
        <dbReference type="Proteomes" id="UP000638648"/>
    </source>
</evidence>
<keyword evidence="4" id="KW-1185">Reference proteome</keyword>
<dbReference type="SUPFAM" id="SSF51695">
    <property type="entry name" value="PLC-like phosphodiesterases"/>
    <property type="match status" value="1"/>
</dbReference>
<dbReference type="GO" id="GO:0008889">
    <property type="term" value="F:glycerophosphodiester phosphodiesterase activity"/>
    <property type="evidence" value="ECO:0007669"/>
    <property type="project" value="UniProtKB-EC"/>
</dbReference>
<dbReference type="PANTHER" id="PTHR46211">
    <property type="entry name" value="GLYCEROPHOSPHORYL DIESTER PHOSPHODIESTERASE"/>
    <property type="match status" value="1"/>
</dbReference>
<dbReference type="EC" id="3.1.4.46" evidence="3"/>
<reference evidence="3" key="1">
    <citation type="submission" date="2020-10" db="EMBL/GenBank/DDBJ databases">
        <title>Sequencing the genomes of 1000 actinobacteria strains.</title>
        <authorList>
            <person name="Klenk H.-P."/>
        </authorList>
    </citation>
    <scope>NUCLEOTIDE SEQUENCE</scope>
    <source>
        <strain evidence="3">DSM 45354</strain>
    </source>
</reference>
<feature type="domain" description="GP-PDE" evidence="1">
    <location>
        <begin position="21"/>
        <end position="273"/>
    </location>
</feature>
<proteinExistence type="predicted"/>
<evidence type="ECO:0000259" key="1">
    <source>
        <dbReference type="PROSITE" id="PS51704"/>
    </source>
</evidence>
<dbReference type="InterPro" id="IPR030395">
    <property type="entry name" value="GP_PDE_dom"/>
</dbReference>